<reference evidence="10" key="1">
    <citation type="journal article" date="2019" name="Int. J. Syst. Evol. Microbiol.">
        <title>The Global Catalogue of Microorganisms (GCM) 10K type strain sequencing project: providing services to taxonomists for standard genome sequencing and annotation.</title>
        <authorList>
            <consortium name="The Broad Institute Genomics Platform"/>
            <consortium name="The Broad Institute Genome Sequencing Center for Infectious Disease"/>
            <person name="Wu L."/>
            <person name="Ma J."/>
        </authorList>
    </citation>
    <scope>NUCLEOTIDE SEQUENCE [LARGE SCALE GENOMIC DNA]</scope>
    <source>
        <strain evidence="10">CCUG 63830</strain>
    </source>
</reference>
<proteinExistence type="predicted"/>
<gene>
    <name evidence="9" type="ORF">ACFP90_22325</name>
</gene>
<dbReference type="InterPro" id="IPR036388">
    <property type="entry name" value="WH-like_DNA-bd_sf"/>
</dbReference>
<keyword evidence="2" id="KW-0805">Transcription regulation</keyword>
<dbReference type="PANTHER" id="PTHR48111:SF4">
    <property type="entry name" value="DNA-BINDING DUAL TRANSCRIPTIONAL REGULATOR OMPR"/>
    <property type="match status" value="1"/>
</dbReference>
<dbReference type="Gene3D" id="3.40.50.2300">
    <property type="match status" value="1"/>
</dbReference>
<comment type="caution">
    <text evidence="9">The sequence shown here is derived from an EMBL/GenBank/DDBJ whole genome shotgun (WGS) entry which is preliminary data.</text>
</comment>
<dbReference type="InterPro" id="IPR011006">
    <property type="entry name" value="CheY-like_superfamily"/>
</dbReference>
<dbReference type="Pfam" id="PF00072">
    <property type="entry name" value="Response_reg"/>
    <property type="match status" value="1"/>
</dbReference>
<evidence type="ECO:0000256" key="5">
    <source>
        <dbReference type="PROSITE-ProRule" id="PRU00169"/>
    </source>
</evidence>
<dbReference type="SUPFAM" id="SSF52172">
    <property type="entry name" value="CheY-like"/>
    <property type="match status" value="1"/>
</dbReference>
<sequence>MKKVLVVDDEPSVRKVAAAYLEREGFQVQIAADGLDGLRQAEAGGLALVVLDVMLPLMNGLEVCKRIRASSNVPVVLLTARGEEFDRVLGLELGADDYVVKPFSPRELVARVKAILRRSAGESAPLPVVYEDLRIDPVARMASLAGQILELSALEFDLLHELAKFPGRVFTRNELITRVWGEDFPGVDRVVDVHMVSLRRHLGESGQSPASSRRCGGGVPLWPRRVGQHGQAAAWGYAPSCWRRIWR</sequence>
<dbReference type="InterPro" id="IPR039420">
    <property type="entry name" value="WalR-like"/>
</dbReference>
<feature type="DNA-binding region" description="OmpR/PhoB-type" evidence="6">
    <location>
        <begin position="125"/>
        <end position="232"/>
    </location>
</feature>
<feature type="domain" description="OmpR/PhoB-type" evidence="8">
    <location>
        <begin position="125"/>
        <end position="232"/>
    </location>
</feature>
<dbReference type="PANTHER" id="PTHR48111">
    <property type="entry name" value="REGULATOR OF RPOS"/>
    <property type="match status" value="1"/>
</dbReference>
<dbReference type="SMART" id="SM00448">
    <property type="entry name" value="REC"/>
    <property type="match status" value="1"/>
</dbReference>
<dbReference type="SMART" id="SM00862">
    <property type="entry name" value="Trans_reg_C"/>
    <property type="match status" value="1"/>
</dbReference>
<evidence type="ECO:0000256" key="1">
    <source>
        <dbReference type="ARBA" id="ARBA00022553"/>
    </source>
</evidence>
<dbReference type="Gene3D" id="6.10.250.690">
    <property type="match status" value="1"/>
</dbReference>
<evidence type="ECO:0000256" key="4">
    <source>
        <dbReference type="ARBA" id="ARBA00023163"/>
    </source>
</evidence>
<keyword evidence="3 6" id="KW-0238">DNA-binding</keyword>
<dbReference type="PROSITE" id="PS51755">
    <property type="entry name" value="OMPR_PHOB"/>
    <property type="match status" value="1"/>
</dbReference>
<keyword evidence="1 5" id="KW-0597">Phosphoprotein</keyword>
<feature type="modified residue" description="4-aspartylphosphate" evidence="5">
    <location>
        <position position="52"/>
    </location>
</feature>
<evidence type="ECO:0000313" key="9">
    <source>
        <dbReference type="EMBL" id="MFC6662786.1"/>
    </source>
</evidence>
<organism evidence="9 10">
    <name type="scientific">Deinococcus multiflagellatus</name>
    <dbReference type="NCBI Taxonomy" id="1656887"/>
    <lineage>
        <taxon>Bacteria</taxon>
        <taxon>Thermotogati</taxon>
        <taxon>Deinococcota</taxon>
        <taxon>Deinococci</taxon>
        <taxon>Deinococcales</taxon>
        <taxon>Deinococcaceae</taxon>
        <taxon>Deinococcus</taxon>
    </lineage>
</organism>
<keyword evidence="4" id="KW-0804">Transcription</keyword>
<dbReference type="InterPro" id="IPR001867">
    <property type="entry name" value="OmpR/PhoB-type_DNA-bd"/>
</dbReference>
<evidence type="ECO:0000259" key="8">
    <source>
        <dbReference type="PROSITE" id="PS51755"/>
    </source>
</evidence>
<evidence type="ECO:0000256" key="6">
    <source>
        <dbReference type="PROSITE-ProRule" id="PRU01091"/>
    </source>
</evidence>
<dbReference type="PROSITE" id="PS50110">
    <property type="entry name" value="RESPONSE_REGULATORY"/>
    <property type="match status" value="1"/>
</dbReference>
<name>A0ABW1ZQ13_9DEIO</name>
<feature type="domain" description="Response regulatory" evidence="7">
    <location>
        <begin position="3"/>
        <end position="116"/>
    </location>
</feature>
<accession>A0ABW1ZQ13</accession>
<keyword evidence="10" id="KW-1185">Reference proteome</keyword>
<evidence type="ECO:0000256" key="2">
    <source>
        <dbReference type="ARBA" id="ARBA00023015"/>
    </source>
</evidence>
<dbReference type="CDD" id="cd00383">
    <property type="entry name" value="trans_reg_C"/>
    <property type="match status" value="1"/>
</dbReference>
<dbReference type="RefSeq" id="WP_380058719.1">
    <property type="nucleotide sequence ID" value="NZ_JBHSWB010000002.1"/>
</dbReference>
<dbReference type="Pfam" id="PF00486">
    <property type="entry name" value="Trans_reg_C"/>
    <property type="match status" value="1"/>
</dbReference>
<dbReference type="Proteomes" id="UP001596317">
    <property type="component" value="Unassembled WGS sequence"/>
</dbReference>
<evidence type="ECO:0000259" key="7">
    <source>
        <dbReference type="PROSITE" id="PS50110"/>
    </source>
</evidence>
<dbReference type="Gene3D" id="1.10.10.10">
    <property type="entry name" value="Winged helix-like DNA-binding domain superfamily/Winged helix DNA-binding domain"/>
    <property type="match status" value="1"/>
</dbReference>
<dbReference type="SUPFAM" id="SSF46894">
    <property type="entry name" value="C-terminal effector domain of the bipartite response regulators"/>
    <property type="match status" value="1"/>
</dbReference>
<evidence type="ECO:0000256" key="3">
    <source>
        <dbReference type="ARBA" id="ARBA00023125"/>
    </source>
</evidence>
<dbReference type="InterPro" id="IPR016032">
    <property type="entry name" value="Sig_transdc_resp-reg_C-effctor"/>
</dbReference>
<protein>
    <submittedName>
        <fullName evidence="9">Response regulator transcription factor</fullName>
    </submittedName>
</protein>
<dbReference type="EMBL" id="JBHSWB010000002">
    <property type="protein sequence ID" value="MFC6662786.1"/>
    <property type="molecule type" value="Genomic_DNA"/>
</dbReference>
<dbReference type="InterPro" id="IPR001789">
    <property type="entry name" value="Sig_transdc_resp-reg_receiver"/>
</dbReference>
<evidence type="ECO:0000313" key="10">
    <source>
        <dbReference type="Proteomes" id="UP001596317"/>
    </source>
</evidence>